<dbReference type="SUPFAM" id="SSF47413">
    <property type="entry name" value="lambda repressor-like DNA-binding domains"/>
    <property type="match status" value="1"/>
</dbReference>
<reference evidence="1 2" key="1">
    <citation type="submission" date="2021-01" db="EMBL/GenBank/DDBJ databases">
        <title>Whole genome shotgun sequence of Catellatospora bangladeshensis NBRC 107357.</title>
        <authorList>
            <person name="Komaki H."/>
            <person name="Tamura T."/>
        </authorList>
    </citation>
    <scope>NUCLEOTIDE SEQUENCE [LARGE SCALE GENOMIC DNA]</scope>
    <source>
        <strain evidence="1 2">NBRC 107357</strain>
    </source>
</reference>
<dbReference type="RefSeq" id="WP_239126284.1">
    <property type="nucleotide sequence ID" value="NZ_BONF01000056.1"/>
</dbReference>
<dbReference type="CDD" id="cd00093">
    <property type="entry name" value="HTH_XRE"/>
    <property type="match status" value="1"/>
</dbReference>
<dbReference type="Gene3D" id="1.10.260.40">
    <property type="entry name" value="lambda repressor-like DNA-binding domains"/>
    <property type="match status" value="1"/>
</dbReference>
<dbReference type="InterPro" id="IPR001387">
    <property type="entry name" value="Cro/C1-type_HTH"/>
</dbReference>
<proteinExistence type="predicted"/>
<dbReference type="EMBL" id="BONF01000056">
    <property type="protein sequence ID" value="GIF85986.1"/>
    <property type="molecule type" value="Genomic_DNA"/>
</dbReference>
<sequence>MPRNDTLRSALVSAGLTTVDLATALTVDPKTVERWLSRGRLPHPRHRVKAAEFLGQDVGVLWPDVVRRAVKVGADRELVAVYPRRLDMPRSLFGDLIDAAHKRLWFGGYTSYFVWLDVEGAGGTLSAKASSGADLRWLLGDPDSAVTRQREEIEDTPLTVSTRIAMTRAELAKAKVDASVRLSDRHIAMSVWVFDDDMLVSTHIGSGLGQDSVTLHLQRRQDGGAFDRYVDHFEQLWTTARTC</sequence>
<accession>A0A8J3JJJ3</accession>
<dbReference type="AlphaFoldDB" id="A0A8J3JJJ3"/>
<dbReference type="Proteomes" id="UP000601223">
    <property type="component" value="Unassembled WGS sequence"/>
</dbReference>
<name>A0A8J3JJJ3_9ACTN</name>
<organism evidence="1 2">
    <name type="scientific">Catellatospora bangladeshensis</name>
    <dbReference type="NCBI Taxonomy" id="310355"/>
    <lineage>
        <taxon>Bacteria</taxon>
        <taxon>Bacillati</taxon>
        <taxon>Actinomycetota</taxon>
        <taxon>Actinomycetes</taxon>
        <taxon>Micromonosporales</taxon>
        <taxon>Micromonosporaceae</taxon>
        <taxon>Catellatospora</taxon>
    </lineage>
</organism>
<evidence type="ECO:0000313" key="2">
    <source>
        <dbReference type="Proteomes" id="UP000601223"/>
    </source>
</evidence>
<dbReference type="InterPro" id="IPR010982">
    <property type="entry name" value="Lambda_DNA-bd_dom_sf"/>
</dbReference>
<dbReference type="GO" id="GO:0003677">
    <property type="term" value="F:DNA binding"/>
    <property type="evidence" value="ECO:0007669"/>
    <property type="project" value="InterPro"/>
</dbReference>
<keyword evidence="2" id="KW-1185">Reference proteome</keyword>
<gene>
    <name evidence="1" type="ORF">Cba03nite_73350</name>
</gene>
<comment type="caution">
    <text evidence="1">The sequence shown here is derived from an EMBL/GenBank/DDBJ whole genome shotgun (WGS) entry which is preliminary data.</text>
</comment>
<evidence type="ECO:0000313" key="1">
    <source>
        <dbReference type="EMBL" id="GIF85986.1"/>
    </source>
</evidence>
<protein>
    <submittedName>
        <fullName evidence="1">XRE family transcriptional regulator</fullName>
    </submittedName>
</protein>